<keyword evidence="2" id="KW-1185">Reference proteome</keyword>
<dbReference type="Proteomes" id="UP001055072">
    <property type="component" value="Unassembled WGS sequence"/>
</dbReference>
<protein>
    <submittedName>
        <fullName evidence="1">Uncharacterized protein</fullName>
    </submittedName>
</protein>
<proteinExistence type="predicted"/>
<reference evidence="1" key="1">
    <citation type="journal article" date="2021" name="Environ. Microbiol.">
        <title>Gene family expansions and transcriptome signatures uncover fungal adaptations to wood decay.</title>
        <authorList>
            <person name="Hage H."/>
            <person name="Miyauchi S."/>
            <person name="Viragh M."/>
            <person name="Drula E."/>
            <person name="Min B."/>
            <person name="Chaduli D."/>
            <person name="Navarro D."/>
            <person name="Favel A."/>
            <person name="Norest M."/>
            <person name="Lesage-Meessen L."/>
            <person name="Balint B."/>
            <person name="Merenyi Z."/>
            <person name="de Eugenio L."/>
            <person name="Morin E."/>
            <person name="Martinez A.T."/>
            <person name="Baldrian P."/>
            <person name="Stursova M."/>
            <person name="Martinez M.J."/>
            <person name="Novotny C."/>
            <person name="Magnuson J.K."/>
            <person name="Spatafora J.W."/>
            <person name="Maurice S."/>
            <person name="Pangilinan J."/>
            <person name="Andreopoulos W."/>
            <person name="LaButti K."/>
            <person name="Hundley H."/>
            <person name="Na H."/>
            <person name="Kuo A."/>
            <person name="Barry K."/>
            <person name="Lipzen A."/>
            <person name="Henrissat B."/>
            <person name="Riley R."/>
            <person name="Ahrendt S."/>
            <person name="Nagy L.G."/>
            <person name="Grigoriev I.V."/>
            <person name="Martin F."/>
            <person name="Rosso M.N."/>
        </authorList>
    </citation>
    <scope>NUCLEOTIDE SEQUENCE</scope>
    <source>
        <strain evidence="1">CBS 384.51</strain>
    </source>
</reference>
<sequence>MLAAERRGLAKSRVGIPRSLFGLRSCMGLGFYGHYNLLGEYRTTVVTENYLTTKRRTSCCLIAVLCSYTTTVLESSHGNCVKLTIVRAYLCLHFSLISF</sequence>
<organism evidence="1 2">
    <name type="scientific">Irpex rosettiformis</name>
    <dbReference type="NCBI Taxonomy" id="378272"/>
    <lineage>
        <taxon>Eukaryota</taxon>
        <taxon>Fungi</taxon>
        <taxon>Dikarya</taxon>
        <taxon>Basidiomycota</taxon>
        <taxon>Agaricomycotina</taxon>
        <taxon>Agaricomycetes</taxon>
        <taxon>Polyporales</taxon>
        <taxon>Irpicaceae</taxon>
        <taxon>Irpex</taxon>
    </lineage>
</organism>
<name>A0ACB8TPR0_9APHY</name>
<evidence type="ECO:0000313" key="1">
    <source>
        <dbReference type="EMBL" id="KAI0083921.1"/>
    </source>
</evidence>
<accession>A0ACB8TPR0</accession>
<dbReference type="EMBL" id="MU274950">
    <property type="protein sequence ID" value="KAI0083921.1"/>
    <property type="molecule type" value="Genomic_DNA"/>
</dbReference>
<evidence type="ECO:0000313" key="2">
    <source>
        <dbReference type="Proteomes" id="UP001055072"/>
    </source>
</evidence>
<comment type="caution">
    <text evidence="1">The sequence shown here is derived from an EMBL/GenBank/DDBJ whole genome shotgun (WGS) entry which is preliminary data.</text>
</comment>
<gene>
    <name evidence="1" type="ORF">BDY19DRAFT_603274</name>
</gene>